<accession>A0A0H4IXI5</accession>
<dbReference type="OrthoDB" id="9795980at2"/>
<name>A0A0H4IXI5_9PROT</name>
<reference evidence="4 5" key="1">
    <citation type="submission" date="2015-03" db="EMBL/GenBank/DDBJ databases">
        <title>Comparative analysis of the OM43 clade including a novel species from Red Sea uncovers genomic and metabolic diversity among marine methylotrophs.</title>
        <authorList>
            <person name="Jimenez-Infante F."/>
            <person name="Ngugi D.K."/>
            <person name="Vinu M."/>
            <person name="Alam I."/>
            <person name="Kamau A."/>
            <person name="Blom J."/>
            <person name="Bajic V.B."/>
            <person name="Stingl U."/>
        </authorList>
    </citation>
    <scope>NUCLEOTIDE SEQUENCE [LARGE SCALE GENOMIC DNA]</scope>
    <source>
        <strain evidence="4 5">MBRSH7</strain>
    </source>
</reference>
<comment type="subunit">
    <text evidence="2">Associates exclusively with 100S ribosomes, which are dimers of 70S ribosomes.</text>
</comment>
<dbReference type="EMBL" id="CP011002">
    <property type="protein sequence ID" value="AKO65686.1"/>
    <property type="molecule type" value="Genomic_DNA"/>
</dbReference>
<evidence type="ECO:0000313" key="5">
    <source>
        <dbReference type="Proteomes" id="UP000066549"/>
    </source>
</evidence>
<dbReference type="GO" id="GO:0022627">
    <property type="term" value="C:cytosolic small ribosomal subunit"/>
    <property type="evidence" value="ECO:0007669"/>
    <property type="project" value="TreeGrafter"/>
</dbReference>
<protein>
    <recommendedName>
        <fullName evidence="3">Ribosome hibernation promoting factor</fullName>
    </recommendedName>
</protein>
<evidence type="ECO:0000256" key="2">
    <source>
        <dbReference type="ARBA" id="ARBA00038695"/>
    </source>
</evidence>
<dbReference type="AlphaFoldDB" id="A0A0H4IXI5"/>
<dbReference type="PANTHER" id="PTHR33231">
    <property type="entry name" value="30S RIBOSOMAL PROTEIN"/>
    <property type="match status" value="1"/>
</dbReference>
<dbReference type="GO" id="GO:0045900">
    <property type="term" value="P:negative regulation of translational elongation"/>
    <property type="evidence" value="ECO:0007669"/>
    <property type="project" value="TreeGrafter"/>
</dbReference>
<organism evidence="4 5">
    <name type="scientific">Methylophilales bacterium MBRS-H7</name>
    <dbReference type="NCBI Taxonomy" id="1623450"/>
    <lineage>
        <taxon>Bacteria</taxon>
        <taxon>Pseudomonadati</taxon>
        <taxon>Pseudomonadota</taxon>
        <taxon>Betaproteobacteria</taxon>
        <taxon>Nitrosomonadales</taxon>
        <taxon>OM43 clade</taxon>
    </lineage>
</organism>
<dbReference type="InterPro" id="IPR050574">
    <property type="entry name" value="HPF/YfiA_ribosome-assoc"/>
</dbReference>
<dbReference type="CDD" id="cd00552">
    <property type="entry name" value="RaiA"/>
    <property type="match status" value="1"/>
</dbReference>
<dbReference type="Proteomes" id="UP000066549">
    <property type="component" value="Chromosome"/>
</dbReference>
<dbReference type="GO" id="GO:0043024">
    <property type="term" value="F:ribosomal small subunit binding"/>
    <property type="evidence" value="ECO:0007669"/>
    <property type="project" value="TreeGrafter"/>
</dbReference>
<dbReference type="InterPro" id="IPR036567">
    <property type="entry name" value="RHF-like"/>
</dbReference>
<proteinExistence type="predicted"/>
<evidence type="ECO:0000313" key="4">
    <source>
        <dbReference type="EMBL" id="AKO65686.1"/>
    </source>
</evidence>
<keyword evidence="5" id="KW-1185">Reference proteome</keyword>
<dbReference type="Pfam" id="PF02482">
    <property type="entry name" value="Ribosomal_S30AE"/>
    <property type="match status" value="1"/>
</dbReference>
<evidence type="ECO:0000256" key="1">
    <source>
        <dbReference type="ARBA" id="ARBA00022845"/>
    </source>
</evidence>
<sequence length="107" mass="12560">MDITITGQNIEITEALESLIHEKFNKITRHFENITDVKFILKTENHHHIAECKLHLMHNEIFSDASGSDMYKVIDDLIHKIDRQVIKIKEKAKDHHQSEGVVRKHNQ</sequence>
<dbReference type="SUPFAM" id="SSF69754">
    <property type="entry name" value="Ribosome binding protein Y (YfiA homologue)"/>
    <property type="match status" value="1"/>
</dbReference>
<keyword evidence="1" id="KW-0810">Translation regulation</keyword>
<gene>
    <name evidence="4" type="ORF">VI33_02815</name>
</gene>
<evidence type="ECO:0000256" key="3">
    <source>
        <dbReference type="ARBA" id="ARBA00041148"/>
    </source>
</evidence>
<dbReference type="InterPro" id="IPR003489">
    <property type="entry name" value="RHF/RaiA"/>
</dbReference>
<dbReference type="Gene3D" id="3.30.160.100">
    <property type="entry name" value="Ribosome hibernation promotion factor-like"/>
    <property type="match status" value="1"/>
</dbReference>
<dbReference type="PANTHER" id="PTHR33231:SF1">
    <property type="entry name" value="30S RIBOSOMAL PROTEIN"/>
    <property type="match status" value="1"/>
</dbReference>
<dbReference type="NCBIfam" id="TIGR00741">
    <property type="entry name" value="yfiA"/>
    <property type="match status" value="1"/>
</dbReference>